<dbReference type="EMBL" id="CP001804">
    <property type="protein sequence ID" value="ACY12915.1"/>
    <property type="molecule type" value="Genomic_DNA"/>
</dbReference>
<dbReference type="InterPro" id="IPR046867">
    <property type="entry name" value="AldOxase/xan_DH_MoCoBD2"/>
</dbReference>
<protein>
    <submittedName>
        <fullName evidence="3">Aldehyde oxidase and xanthine dehydrogenase molybdopterin binding protein</fullName>
    </submittedName>
</protein>
<dbReference type="InterPro" id="IPR052516">
    <property type="entry name" value="N-heterocyclic_Hydroxylase"/>
</dbReference>
<dbReference type="PANTHER" id="PTHR47495">
    <property type="entry name" value="ALDEHYDE DEHYDROGENASE"/>
    <property type="match status" value="1"/>
</dbReference>
<dbReference type="PANTHER" id="PTHR47495:SF2">
    <property type="entry name" value="ALDEHYDE DEHYDROGENASE"/>
    <property type="match status" value="1"/>
</dbReference>
<dbReference type="STRING" id="502025.Hoch_0274"/>
<dbReference type="InterPro" id="IPR037165">
    <property type="entry name" value="AldOxase/xan_DH_Mopterin-bd_sf"/>
</dbReference>
<dbReference type="InterPro" id="IPR008274">
    <property type="entry name" value="AldOxase/xan_DH_MoCoBD1"/>
</dbReference>
<organism evidence="3 4">
    <name type="scientific">Haliangium ochraceum (strain DSM 14365 / JCM 11303 / SMP-2)</name>
    <dbReference type="NCBI Taxonomy" id="502025"/>
    <lineage>
        <taxon>Bacteria</taxon>
        <taxon>Pseudomonadati</taxon>
        <taxon>Myxococcota</taxon>
        <taxon>Polyangia</taxon>
        <taxon>Haliangiales</taxon>
        <taxon>Kofleriaceae</taxon>
        <taxon>Haliangium</taxon>
    </lineage>
</organism>
<dbReference type="RefSeq" id="WP_012825542.1">
    <property type="nucleotide sequence ID" value="NC_013440.1"/>
</dbReference>
<evidence type="ECO:0000259" key="2">
    <source>
        <dbReference type="SMART" id="SM01008"/>
    </source>
</evidence>
<dbReference type="Proteomes" id="UP000001880">
    <property type="component" value="Chromosome"/>
</dbReference>
<evidence type="ECO:0000313" key="4">
    <source>
        <dbReference type="Proteomes" id="UP000001880"/>
    </source>
</evidence>
<dbReference type="eggNOG" id="COG1529">
    <property type="taxonomic scope" value="Bacteria"/>
</dbReference>
<dbReference type="SUPFAM" id="SSF56003">
    <property type="entry name" value="Molybdenum cofactor-binding domain"/>
    <property type="match status" value="2"/>
</dbReference>
<dbReference type="PIRSF" id="PIRSF036389">
    <property type="entry name" value="IOR_B"/>
    <property type="match status" value="1"/>
</dbReference>
<sequence>MSHRYADEVFAQLYPHMAHGAGPSESFESAPAPAGGGLSRRSFLRIGGAAGGGLLIAVSLGACKDKPATTGEQPSEQPSEDPSGPFEANAFVTIEPEGTAKITVAKSEMGQGVRTTLAMIVAEELDLDWARVRVEQAPGDGETYGKQGTGGSGSVRDGWIPLREAGAKARAMLVAAAAKKFGVDAGELSTSASTVRHEASGRSLGYGELAGLAAQESVPDSVTFKSASEYTLLGKEHPGIDVLDIVQGKAVYGMDLRKPDMLYASIERSPIFGGTVKSVDSEAAMAVPGVVKVVEIPAQGGDIKVASGVAVIAKNTWAAMKGREQLAVEWNPGEHAEESSDGYLGQMRKSIAKQGEFEVNKLGDPEAQISAGAVALRARYEVPFIAHATMEPMNCTALVDGERCQLWGPMQFPNWARGAAAKVLGIPVEKVSAEITLLGGGFGRRINPDVAVEAALVAKEVEGPVPVQVLWSREDDMQHDFYRPIAVHEIEASLDAEGAPLAWRHRMSTPAIRATIAAEAEIEDLAVGESNGASDMLYRIPNRSLEYTHQPSGVHRGWWRAVHTTHTTFAVESFLDELAEKAGKDPYEYRMGLIDELTVSRPQPNKDFPWDPARLRGVLELAAKKAEWGKELPPGHGVGLAVGIDHLSYGAEVVEVSVIDGKLRIHKVVCAADCGPVLNPNGARAQLEGGIVQGLSAALKEKITITGGRVDQGNFDSYPILRIDEAPLVIESYFVETDTHPTGLGEPSVPPIAAALANAIYRATGKRLRTLPLQLA</sequence>
<feature type="region of interest" description="Disordered" evidence="1">
    <location>
        <begin position="138"/>
        <end position="157"/>
    </location>
</feature>
<dbReference type="Gene3D" id="3.30.365.10">
    <property type="entry name" value="Aldehyde oxidase/xanthine dehydrogenase, molybdopterin binding domain"/>
    <property type="match status" value="4"/>
</dbReference>
<dbReference type="AlphaFoldDB" id="D0LHQ3"/>
<dbReference type="InterPro" id="IPR012368">
    <property type="entry name" value="OxRdtase_Mopterin-bd_su_IorB"/>
</dbReference>
<dbReference type="SMART" id="SM01008">
    <property type="entry name" value="Ald_Xan_dh_C"/>
    <property type="match status" value="1"/>
</dbReference>
<feature type="domain" description="Aldehyde oxidase/xanthine dehydrogenase a/b hammerhead" evidence="2">
    <location>
        <begin position="247"/>
        <end position="334"/>
    </location>
</feature>
<dbReference type="InterPro" id="IPR000674">
    <property type="entry name" value="Ald_Oxase/Xan_DH_a/b"/>
</dbReference>
<dbReference type="KEGG" id="hoh:Hoch_0274"/>
<evidence type="ECO:0000313" key="3">
    <source>
        <dbReference type="EMBL" id="ACY12915.1"/>
    </source>
</evidence>
<dbReference type="Pfam" id="PF02738">
    <property type="entry name" value="MoCoBD_1"/>
    <property type="match status" value="1"/>
</dbReference>
<dbReference type="GO" id="GO:0016491">
    <property type="term" value="F:oxidoreductase activity"/>
    <property type="evidence" value="ECO:0007669"/>
    <property type="project" value="InterPro"/>
</dbReference>
<proteinExistence type="predicted"/>
<dbReference type="Pfam" id="PF20256">
    <property type="entry name" value="MoCoBD_2"/>
    <property type="match status" value="2"/>
</dbReference>
<dbReference type="Gene3D" id="3.90.1170.50">
    <property type="entry name" value="Aldehyde oxidase/xanthine dehydrogenase, a/b hammerhead"/>
    <property type="match status" value="1"/>
</dbReference>
<keyword evidence="4" id="KW-1185">Reference proteome</keyword>
<reference evidence="3 4" key="1">
    <citation type="journal article" date="2010" name="Stand. Genomic Sci.">
        <title>Complete genome sequence of Haliangium ochraceum type strain (SMP-2).</title>
        <authorList>
            <consortium name="US DOE Joint Genome Institute (JGI-PGF)"/>
            <person name="Ivanova N."/>
            <person name="Daum C."/>
            <person name="Lang E."/>
            <person name="Abt B."/>
            <person name="Kopitz M."/>
            <person name="Saunders E."/>
            <person name="Lapidus A."/>
            <person name="Lucas S."/>
            <person name="Glavina Del Rio T."/>
            <person name="Nolan M."/>
            <person name="Tice H."/>
            <person name="Copeland A."/>
            <person name="Cheng J.F."/>
            <person name="Chen F."/>
            <person name="Bruce D."/>
            <person name="Goodwin L."/>
            <person name="Pitluck S."/>
            <person name="Mavromatis K."/>
            <person name="Pati A."/>
            <person name="Mikhailova N."/>
            <person name="Chen A."/>
            <person name="Palaniappan K."/>
            <person name="Land M."/>
            <person name="Hauser L."/>
            <person name="Chang Y.J."/>
            <person name="Jeffries C.D."/>
            <person name="Detter J.C."/>
            <person name="Brettin T."/>
            <person name="Rohde M."/>
            <person name="Goker M."/>
            <person name="Bristow J."/>
            <person name="Markowitz V."/>
            <person name="Eisen J.A."/>
            <person name="Hugenholtz P."/>
            <person name="Kyrpides N.C."/>
            <person name="Klenk H.P."/>
        </authorList>
    </citation>
    <scope>NUCLEOTIDE SEQUENCE [LARGE SCALE GENOMIC DNA]</scope>
    <source>
        <strain evidence="4">DSM 14365 / CIP 107738 / JCM 11303 / AJ 13395 / SMP-2</strain>
    </source>
</reference>
<feature type="region of interest" description="Disordered" evidence="1">
    <location>
        <begin position="66"/>
        <end position="87"/>
    </location>
</feature>
<evidence type="ECO:0000256" key="1">
    <source>
        <dbReference type="SAM" id="MobiDB-lite"/>
    </source>
</evidence>
<name>D0LHQ3_HALO1</name>
<gene>
    <name evidence="3" type="ordered locus">Hoch_0274</name>
</gene>
<dbReference type="HOGENOM" id="CLU_013917_0_1_7"/>
<accession>D0LHQ3</accession>